<proteinExistence type="predicted"/>
<dbReference type="PROSITE" id="PS50005">
    <property type="entry name" value="TPR"/>
    <property type="match status" value="1"/>
</dbReference>
<feature type="region of interest" description="Disordered" evidence="2">
    <location>
        <begin position="1"/>
        <end position="23"/>
    </location>
</feature>
<organism evidence="3 5">
    <name type="scientific">Polarella glacialis</name>
    <name type="common">Dinoflagellate</name>
    <dbReference type="NCBI Taxonomy" id="89957"/>
    <lineage>
        <taxon>Eukaryota</taxon>
        <taxon>Sar</taxon>
        <taxon>Alveolata</taxon>
        <taxon>Dinophyceae</taxon>
        <taxon>Suessiales</taxon>
        <taxon>Suessiaceae</taxon>
        <taxon>Polarella</taxon>
    </lineage>
</organism>
<dbReference type="InterPro" id="IPR011990">
    <property type="entry name" value="TPR-like_helical_dom_sf"/>
</dbReference>
<evidence type="ECO:0000256" key="2">
    <source>
        <dbReference type="SAM" id="MobiDB-lite"/>
    </source>
</evidence>
<dbReference type="AlphaFoldDB" id="A0A813ERL6"/>
<keyword evidence="5" id="KW-1185">Reference proteome</keyword>
<gene>
    <name evidence="3" type="ORF">PGLA1383_LOCUS18724</name>
    <name evidence="4" type="ORF">PGLA2088_LOCUS10064</name>
</gene>
<evidence type="ECO:0000313" key="5">
    <source>
        <dbReference type="Proteomes" id="UP000654075"/>
    </source>
</evidence>
<dbReference type="Proteomes" id="UP000654075">
    <property type="component" value="Unassembled WGS sequence"/>
</dbReference>
<evidence type="ECO:0000256" key="1">
    <source>
        <dbReference type="PROSITE-ProRule" id="PRU00339"/>
    </source>
</evidence>
<dbReference type="Gene3D" id="1.25.40.10">
    <property type="entry name" value="Tetratricopeptide repeat domain"/>
    <property type="match status" value="1"/>
</dbReference>
<accession>A0A813ERL6</accession>
<dbReference type="InterPro" id="IPR019734">
    <property type="entry name" value="TPR_rpt"/>
</dbReference>
<feature type="repeat" description="TPR" evidence="1">
    <location>
        <begin position="42"/>
        <end position="75"/>
    </location>
</feature>
<sequence>MGKKGGGNSKSGAKGAKQGGGADDDDVLLEALEAAGAERGRAQKLSQLGDCLLATGEFLAAAGRFSEAAALDPNNGLPLARRSQALLALGRTVEGLADARAAVALGGPTPAESAECCCHLGAALVRSGPLPAARDAFDRGLTHEKGHKGCLQGKREVLTLLVRLGGDRAKLERAKGDVEVQTLRTMPVPEDGVLGKGFEVVHLTVGRLTLKFLLNTTLTLEATITPETCSRLLQEPMRRTIDLENVAFEGGAAIGTIKDCPVASFMQAGIAEQALGVTVHGMLGLPFLERYDFLLDRVREEQRFKEAGAAAEGQETGLGVLRQPGILLPSQLLGLPVQVSVSRSEKKEDRPPPAILGVIDTGSMFSILNWKAAQELGLADGPEDPRLAAATKVAGATATGTAEMPLVNVKIRFCSTPADGNLGWKSTGALGSGWHLALAGDDEANNAAVSRGGDFGRVNAAIGNAMQFELLRDSTVGEFGGAAILLGQDVLCQATRLSLSVKDRQISYDPPGRLVDAAPF</sequence>
<dbReference type="SMART" id="SM00028">
    <property type="entry name" value="TPR"/>
    <property type="match status" value="2"/>
</dbReference>
<evidence type="ECO:0000313" key="4">
    <source>
        <dbReference type="EMBL" id="CAE8652942.1"/>
    </source>
</evidence>
<dbReference type="Proteomes" id="UP000626109">
    <property type="component" value="Unassembled WGS sequence"/>
</dbReference>
<name>A0A813ERL6_POLGL</name>
<reference evidence="3" key="1">
    <citation type="submission" date="2021-02" db="EMBL/GenBank/DDBJ databases">
        <authorList>
            <person name="Dougan E. K."/>
            <person name="Rhodes N."/>
            <person name="Thang M."/>
            <person name="Chan C."/>
        </authorList>
    </citation>
    <scope>NUCLEOTIDE SEQUENCE</scope>
</reference>
<keyword evidence="1" id="KW-0802">TPR repeat</keyword>
<comment type="caution">
    <text evidence="3">The sequence shown here is derived from an EMBL/GenBank/DDBJ whole genome shotgun (WGS) entry which is preliminary data.</text>
</comment>
<protein>
    <submittedName>
        <fullName evidence="3">Uncharacterized protein</fullName>
    </submittedName>
</protein>
<dbReference type="SUPFAM" id="SSF48452">
    <property type="entry name" value="TPR-like"/>
    <property type="match status" value="1"/>
</dbReference>
<dbReference type="EMBL" id="CAJNNV010012114">
    <property type="protein sequence ID" value="CAE8600394.1"/>
    <property type="molecule type" value="Genomic_DNA"/>
</dbReference>
<evidence type="ECO:0000313" key="3">
    <source>
        <dbReference type="EMBL" id="CAE8600394.1"/>
    </source>
</evidence>
<dbReference type="EMBL" id="CAJNNW010011267">
    <property type="protein sequence ID" value="CAE8652942.1"/>
    <property type="molecule type" value="Genomic_DNA"/>
</dbReference>